<dbReference type="AlphaFoldDB" id="A0A0L0RYJ1"/>
<evidence type="ECO:0000313" key="4">
    <source>
        <dbReference type="EMBL" id="KNE55225.1"/>
    </source>
</evidence>
<dbReference type="PANTHER" id="PTHR13031:SF0">
    <property type="entry name" value="RIBONUCLEASE P PROTEIN SUBUNIT P30"/>
    <property type="match status" value="1"/>
</dbReference>
<evidence type="ECO:0000313" key="5">
    <source>
        <dbReference type="Proteomes" id="UP000054350"/>
    </source>
</evidence>
<keyword evidence="5" id="KW-1185">Reference proteome</keyword>
<dbReference type="InterPro" id="IPR016195">
    <property type="entry name" value="Pol/histidinol_Pase-like"/>
</dbReference>
<accession>A0A0L0RYJ1</accession>
<dbReference type="OMA" id="FNAACNS"/>
<dbReference type="EMBL" id="GG745329">
    <property type="protein sequence ID" value="KNE55225.1"/>
    <property type="molecule type" value="Genomic_DNA"/>
</dbReference>
<organism evidence="4 5">
    <name type="scientific">Allomyces macrogynus (strain ATCC 38327)</name>
    <name type="common">Allomyces javanicus var. macrogynus</name>
    <dbReference type="NCBI Taxonomy" id="578462"/>
    <lineage>
        <taxon>Eukaryota</taxon>
        <taxon>Fungi</taxon>
        <taxon>Fungi incertae sedis</taxon>
        <taxon>Blastocladiomycota</taxon>
        <taxon>Blastocladiomycetes</taxon>
        <taxon>Blastocladiales</taxon>
        <taxon>Blastocladiaceae</taxon>
        <taxon>Allomyces</taxon>
    </lineage>
</organism>
<gene>
    <name evidence="4" type="ORF">AMAG_01138</name>
</gene>
<dbReference type="Proteomes" id="UP000054350">
    <property type="component" value="Unassembled WGS sequence"/>
</dbReference>
<evidence type="ECO:0000256" key="2">
    <source>
        <dbReference type="ARBA" id="ARBA00007331"/>
    </source>
</evidence>
<dbReference type="Pfam" id="PF01876">
    <property type="entry name" value="RNase_P_p30"/>
    <property type="match status" value="1"/>
</dbReference>
<dbReference type="GO" id="GO:0003723">
    <property type="term" value="F:RNA binding"/>
    <property type="evidence" value="ECO:0007669"/>
    <property type="project" value="TreeGrafter"/>
</dbReference>
<dbReference type="Gene3D" id="3.20.20.140">
    <property type="entry name" value="Metal-dependent hydrolases"/>
    <property type="match status" value="1"/>
</dbReference>
<dbReference type="GO" id="GO:0008033">
    <property type="term" value="P:tRNA processing"/>
    <property type="evidence" value="ECO:0007669"/>
    <property type="project" value="UniProtKB-KW"/>
</dbReference>
<evidence type="ECO:0000256" key="3">
    <source>
        <dbReference type="ARBA" id="ARBA00022694"/>
    </source>
</evidence>
<dbReference type="OrthoDB" id="17948at2759"/>
<dbReference type="InterPro" id="IPR002738">
    <property type="entry name" value="RNase_P_p30"/>
</dbReference>
<dbReference type="VEuPathDB" id="FungiDB:AMAG_01138"/>
<reference evidence="5" key="2">
    <citation type="submission" date="2009-11" db="EMBL/GenBank/DDBJ databases">
        <title>The Genome Sequence of Allomyces macrogynus strain ATCC 38327.</title>
        <authorList>
            <consortium name="The Broad Institute Genome Sequencing Platform"/>
            <person name="Russ C."/>
            <person name="Cuomo C."/>
            <person name="Shea T."/>
            <person name="Young S.K."/>
            <person name="Zeng Q."/>
            <person name="Koehrsen M."/>
            <person name="Haas B."/>
            <person name="Borodovsky M."/>
            <person name="Guigo R."/>
            <person name="Alvarado L."/>
            <person name="Berlin A."/>
            <person name="Borenstein D."/>
            <person name="Chen Z."/>
            <person name="Engels R."/>
            <person name="Freedman E."/>
            <person name="Gellesch M."/>
            <person name="Goldberg J."/>
            <person name="Griggs A."/>
            <person name="Gujja S."/>
            <person name="Heiman D."/>
            <person name="Hepburn T."/>
            <person name="Howarth C."/>
            <person name="Jen D."/>
            <person name="Larson L."/>
            <person name="Lewis B."/>
            <person name="Mehta T."/>
            <person name="Park D."/>
            <person name="Pearson M."/>
            <person name="Roberts A."/>
            <person name="Saif S."/>
            <person name="Shenoy N."/>
            <person name="Sisk P."/>
            <person name="Stolte C."/>
            <person name="Sykes S."/>
            <person name="Walk T."/>
            <person name="White J."/>
            <person name="Yandava C."/>
            <person name="Burger G."/>
            <person name="Gray M.W."/>
            <person name="Holland P.W.H."/>
            <person name="King N."/>
            <person name="Lang F.B.F."/>
            <person name="Roger A.J."/>
            <person name="Ruiz-Trillo I."/>
            <person name="Lander E."/>
            <person name="Nusbaum C."/>
        </authorList>
    </citation>
    <scope>NUCLEOTIDE SEQUENCE [LARGE SCALE GENOMIC DNA]</scope>
    <source>
        <strain evidence="5">ATCC 38327</strain>
    </source>
</reference>
<protein>
    <submittedName>
        <fullName evidence="4">Uncharacterized protein</fullName>
    </submittedName>
</protein>
<proteinExistence type="inferred from homology"/>
<dbReference type="eggNOG" id="KOG2363">
    <property type="taxonomic scope" value="Eukaryota"/>
</dbReference>
<comment type="subcellular location">
    <subcellularLocation>
        <location evidence="1">Nucleus</location>
    </subcellularLocation>
</comment>
<dbReference type="GO" id="GO:0005655">
    <property type="term" value="C:nucleolar ribonuclease P complex"/>
    <property type="evidence" value="ECO:0007669"/>
    <property type="project" value="TreeGrafter"/>
</dbReference>
<sequence>MLCDFNVAWPTSALNVQANVDAARKTAADLVALGFHVVAFNQVVQGKVPINLTNNVELVDPVEWKSDAQLIMTARGQGKQQIKQLSRVTVVLEDPSQVSSLSTAASNLSQFDLLAVCPTSEKLWAACCQTVECDIISLDLSQRLPFHFKHSMVGEAVRRGIMIEIAYSAAFKDNTAKRNLIANATNLMRVCKGRNVILSSGAKTVLETRGPLDVVNLGCLLGMSQDDAKHAISTNCRAALIHAETRRKTFRAAVTYEPVGDVPDEAAWTVGLGGADDFVGFGNESESEEDDAMED</sequence>
<keyword evidence="3" id="KW-0819">tRNA processing</keyword>
<name>A0A0L0RYJ1_ALLM3</name>
<dbReference type="PANTHER" id="PTHR13031">
    <property type="entry name" value="RIBONUCLEASE P SUBUNIT P30"/>
    <property type="match status" value="1"/>
</dbReference>
<comment type="similarity">
    <text evidence="2">Belongs to the eukaryotic/archaeal RNase P protein component 3 family.</text>
</comment>
<dbReference type="STRING" id="578462.A0A0L0RYJ1"/>
<dbReference type="SUPFAM" id="SSF89550">
    <property type="entry name" value="PHP domain-like"/>
    <property type="match status" value="1"/>
</dbReference>
<reference evidence="4 5" key="1">
    <citation type="submission" date="2009-11" db="EMBL/GenBank/DDBJ databases">
        <title>Annotation of Allomyces macrogynus ATCC 38327.</title>
        <authorList>
            <consortium name="The Broad Institute Genome Sequencing Platform"/>
            <person name="Russ C."/>
            <person name="Cuomo C."/>
            <person name="Burger G."/>
            <person name="Gray M.W."/>
            <person name="Holland P.W.H."/>
            <person name="King N."/>
            <person name="Lang F.B.F."/>
            <person name="Roger A.J."/>
            <person name="Ruiz-Trillo I."/>
            <person name="Young S.K."/>
            <person name="Zeng Q."/>
            <person name="Gargeya S."/>
            <person name="Fitzgerald M."/>
            <person name="Haas B."/>
            <person name="Abouelleil A."/>
            <person name="Alvarado L."/>
            <person name="Arachchi H.M."/>
            <person name="Berlin A."/>
            <person name="Chapman S.B."/>
            <person name="Gearin G."/>
            <person name="Goldberg J."/>
            <person name="Griggs A."/>
            <person name="Gujja S."/>
            <person name="Hansen M."/>
            <person name="Heiman D."/>
            <person name="Howarth C."/>
            <person name="Larimer J."/>
            <person name="Lui A."/>
            <person name="MacDonald P.J.P."/>
            <person name="McCowen C."/>
            <person name="Montmayeur A."/>
            <person name="Murphy C."/>
            <person name="Neiman D."/>
            <person name="Pearson M."/>
            <person name="Priest M."/>
            <person name="Roberts A."/>
            <person name="Saif S."/>
            <person name="Shea T."/>
            <person name="Sisk P."/>
            <person name="Stolte C."/>
            <person name="Sykes S."/>
            <person name="Wortman J."/>
            <person name="Nusbaum C."/>
            <person name="Birren B."/>
        </authorList>
    </citation>
    <scope>NUCLEOTIDE SEQUENCE [LARGE SCALE GENOMIC DNA]</scope>
    <source>
        <strain evidence="4 5">ATCC 38327</strain>
    </source>
</reference>
<evidence type="ECO:0000256" key="1">
    <source>
        <dbReference type="ARBA" id="ARBA00004123"/>
    </source>
</evidence>